<sequence length="157" mass="17378">MSIASIVEEPGSPQLMSTQLHISDSGNHSQGLAVDVCSPESAQSVESAETKDRRAQELSQKLDEPMNSFDLLAVLMPIELEESNVLYDRLRAHNVPHKLQILLEQSHEAQISECIGRILLRLSSTPGDSQPTNPAVSRYSSPVIRPFSQISSQFDRR</sequence>
<evidence type="ECO:0000256" key="1">
    <source>
        <dbReference type="SAM" id="MobiDB-lite"/>
    </source>
</evidence>
<dbReference type="EMBL" id="JBFTWV010000293">
    <property type="protein sequence ID" value="KAL2782945.1"/>
    <property type="molecule type" value="Genomic_DNA"/>
</dbReference>
<gene>
    <name evidence="2" type="ORF">BJX66DRAFT_319459</name>
</gene>
<proteinExistence type="predicted"/>
<evidence type="ECO:0000313" key="3">
    <source>
        <dbReference type="Proteomes" id="UP001610563"/>
    </source>
</evidence>
<reference evidence="2 3" key="1">
    <citation type="submission" date="2024-07" db="EMBL/GenBank/DDBJ databases">
        <title>Section-level genome sequencing and comparative genomics of Aspergillus sections Usti and Cavernicolus.</title>
        <authorList>
            <consortium name="Lawrence Berkeley National Laboratory"/>
            <person name="Nybo J.L."/>
            <person name="Vesth T.C."/>
            <person name="Theobald S."/>
            <person name="Frisvad J.C."/>
            <person name="Larsen T.O."/>
            <person name="Kjaerboelling I."/>
            <person name="Rothschild-Mancinelli K."/>
            <person name="Lyhne E.K."/>
            <person name="Kogle M.E."/>
            <person name="Barry K."/>
            <person name="Clum A."/>
            <person name="Na H."/>
            <person name="Ledsgaard L."/>
            <person name="Lin J."/>
            <person name="Lipzen A."/>
            <person name="Kuo A."/>
            <person name="Riley R."/>
            <person name="Mondo S."/>
            <person name="Labutti K."/>
            <person name="Haridas S."/>
            <person name="Pangalinan J."/>
            <person name="Salamov A.A."/>
            <person name="Simmons B.A."/>
            <person name="Magnuson J.K."/>
            <person name="Chen J."/>
            <person name="Drula E."/>
            <person name="Henrissat B."/>
            <person name="Wiebenga A."/>
            <person name="Lubbers R.J."/>
            <person name="Gomes A.C."/>
            <person name="Makela M.R."/>
            <person name="Stajich J."/>
            <person name="Grigoriev I.V."/>
            <person name="Mortensen U.H."/>
            <person name="De Vries R.P."/>
            <person name="Baker S.E."/>
            <person name="Andersen M.R."/>
        </authorList>
    </citation>
    <scope>NUCLEOTIDE SEQUENCE [LARGE SCALE GENOMIC DNA]</scope>
    <source>
        <strain evidence="2 3">CBS 209.92</strain>
    </source>
</reference>
<comment type="caution">
    <text evidence="2">The sequence shown here is derived from an EMBL/GenBank/DDBJ whole genome shotgun (WGS) entry which is preliminary data.</text>
</comment>
<feature type="compositionally biased region" description="Polar residues" evidence="1">
    <location>
        <begin position="14"/>
        <end position="30"/>
    </location>
</feature>
<organism evidence="2 3">
    <name type="scientific">Aspergillus keveii</name>
    <dbReference type="NCBI Taxonomy" id="714993"/>
    <lineage>
        <taxon>Eukaryota</taxon>
        <taxon>Fungi</taxon>
        <taxon>Dikarya</taxon>
        <taxon>Ascomycota</taxon>
        <taxon>Pezizomycotina</taxon>
        <taxon>Eurotiomycetes</taxon>
        <taxon>Eurotiomycetidae</taxon>
        <taxon>Eurotiales</taxon>
        <taxon>Aspergillaceae</taxon>
        <taxon>Aspergillus</taxon>
        <taxon>Aspergillus subgen. Nidulantes</taxon>
    </lineage>
</organism>
<evidence type="ECO:0000313" key="2">
    <source>
        <dbReference type="EMBL" id="KAL2782945.1"/>
    </source>
</evidence>
<accession>A0ABR4FI78</accession>
<dbReference type="Proteomes" id="UP001610563">
    <property type="component" value="Unassembled WGS sequence"/>
</dbReference>
<protein>
    <submittedName>
        <fullName evidence="2">Uncharacterized protein</fullName>
    </submittedName>
</protein>
<name>A0ABR4FI78_9EURO</name>
<feature type="region of interest" description="Disordered" evidence="1">
    <location>
        <begin position="1"/>
        <end position="61"/>
    </location>
</feature>
<feature type="compositionally biased region" description="Basic and acidic residues" evidence="1">
    <location>
        <begin position="48"/>
        <end position="61"/>
    </location>
</feature>
<keyword evidence="3" id="KW-1185">Reference proteome</keyword>